<feature type="region of interest" description="Disordered" evidence="1">
    <location>
        <begin position="1"/>
        <end position="30"/>
    </location>
</feature>
<organism evidence="2 3">
    <name type="scientific">Phellinidium pouzarii</name>
    <dbReference type="NCBI Taxonomy" id="167371"/>
    <lineage>
        <taxon>Eukaryota</taxon>
        <taxon>Fungi</taxon>
        <taxon>Dikarya</taxon>
        <taxon>Basidiomycota</taxon>
        <taxon>Agaricomycotina</taxon>
        <taxon>Agaricomycetes</taxon>
        <taxon>Hymenochaetales</taxon>
        <taxon>Hymenochaetaceae</taxon>
        <taxon>Phellinidium</taxon>
    </lineage>
</organism>
<protein>
    <submittedName>
        <fullName evidence="2">Uncharacterized protein</fullName>
    </submittedName>
</protein>
<feature type="compositionally biased region" description="Acidic residues" evidence="1">
    <location>
        <begin position="361"/>
        <end position="424"/>
    </location>
</feature>
<proteinExistence type="predicted"/>
<accession>A0A4S4K733</accession>
<gene>
    <name evidence="2" type="ORF">EW145_g8438</name>
</gene>
<dbReference type="AlphaFoldDB" id="A0A4S4K733"/>
<evidence type="ECO:0000313" key="3">
    <source>
        <dbReference type="Proteomes" id="UP000308199"/>
    </source>
</evidence>
<evidence type="ECO:0000313" key="2">
    <source>
        <dbReference type="EMBL" id="THG93210.1"/>
    </source>
</evidence>
<comment type="caution">
    <text evidence="2">The sequence shown here is derived from an EMBL/GenBank/DDBJ whole genome shotgun (WGS) entry which is preliminary data.</text>
</comment>
<evidence type="ECO:0000256" key="1">
    <source>
        <dbReference type="SAM" id="MobiDB-lite"/>
    </source>
</evidence>
<dbReference type="OrthoDB" id="3267098at2759"/>
<name>A0A4S4K733_9AGAM</name>
<dbReference type="EMBL" id="SGPK01001363">
    <property type="protein sequence ID" value="THG93210.1"/>
    <property type="molecule type" value="Genomic_DNA"/>
</dbReference>
<reference evidence="2 3" key="1">
    <citation type="submission" date="2019-02" db="EMBL/GenBank/DDBJ databases">
        <title>Genome sequencing of the rare red list fungi Phellinidium pouzarii.</title>
        <authorList>
            <person name="Buettner E."/>
            <person name="Kellner H."/>
        </authorList>
    </citation>
    <scope>NUCLEOTIDE SEQUENCE [LARGE SCALE GENOMIC DNA]</scope>
    <source>
        <strain evidence="2 3">DSM 108285</strain>
    </source>
</reference>
<keyword evidence="3" id="KW-1185">Reference proteome</keyword>
<sequence length="424" mass="48828">MDSYSTSIGESEHKTSKDNYKRSNKVKVTKQLTDADQRKTNLNVIDNRIKQAMNVLPTLPADATGLKKDVPDLALRYHIGKAGEVFHLRHWLIKHRLDPATKDFRTLFFDYIIARLTGRDAADEPTFSEEDRMHVVIWKDRMYEHKKMQVHYTTYDLRREYDTIKPTSSTSDVMVLSRDSDLEQRASSPFWYVRVIGIFHTEVLWKDEVFPRRVDLLWVRWLGRDNSHAFGDKVRRLERVRFVTEEDSSNPFGFIDPSSVVRAIHLIPAFHYGRTDAFLGPSALARVRKNESALDWESFYVNKFADRDLFMHHRGGGVGHTTSFNSVLANHVPDGLYSAVGVQSFGNTSNDETDPRYENVENADSEDDLDEDLQEDIDEDLQEDIDEDIEDGLGEDSEDDHGENTEEDVDDCDMSDGADMGYDE</sequence>
<feature type="region of interest" description="Disordered" evidence="1">
    <location>
        <begin position="343"/>
        <end position="424"/>
    </location>
</feature>
<feature type="compositionally biased region" description="Basic and acidic residues" evidence="1">
    <location>
        <begin position="10"/>
        <end position="21"/>
    </location>
</feature>
<dbReference type="Proteomes" id="UP000308199">
    <property type="component" value="Unassembled WGS sequence"/>
</dbReference>